<dbReference type="InterPro" id="IPR017927">
    <property type="entry name" value="FAD-bd_FR_type"/>
</dbReference>
<dbReference type="SUPFAM" id="SSF63380">
    <property type="entry name" value="Riboflavin synthase domain-like"/>
    <property type="match status" value="1"/>
</dbReference>
<dbReference type="OrthoDB" id="35401at2157"/>
<dbReference type="InterPro" id="IPR017938">
    <property type="entry name" value="Riboflavin_synthase-like_b-brl"/>
</dbReference>
<accession>A0A1I5R9N5</accession>
<name>A0A1I5R9N5_9EURY</name>
<dbReference type="EMBL" id="FOXI01000004">
    <property type="protein sequence ID" value="SFP55203.1"/>
    <property type="molecule type" value="Genomic_DNA"/>
</dbReference>
<organism evidence="2 3">
    <name type="scientific">Halolamina pelagica</name>
    <dbReference type="NCBI Taxonomy" id="699431"/>
    <lineage>
        <taxon>Archaea</taxon>
        <taxon>Methanobacteriati</taxon>
        <taxon>Methanobacteriota</taxon>
        <taxon>Stenosarchaea group</taxon>
        <taxon>Halobacteria</taxon>
        <taxon>Halobacteriales</taxon>
        <taxon>Haloferacaceae</taxon>
    </lineage>
</organism>
<dbReference type="InterPro" id="IPR008333">
    <property type="entry name" value="Cbr1-like_FAD-bd_dom"/>
</dbReference>
<dbReference type="Proteomes" id="UP000183769">
    <property type="component" value="Unassembled WGS sequence"/>
</dbReference>
<dbReference type="RefSeq" id="WP_074877437.1">
    <property type="nucleotide sequence ID" value="NZ_FOXI01000004.1"/>
</dbReference>
<sequence>MDATVVDRESVGPDTFTLTFETPEGFEGLAGQFVRLSGAVSGESYARFYTLSSPDTEDTFEITVEVAEEGGPFSDYLADLSAGDEVAVAGPYGEEYYDGEARAVVLAGGPGVGAAVAIAEAAVANDAEAAVVYRHDGEPAHAERLDALVDAGADVTTLGEGDDAFAAAVDDALTNAAGEGVFVYGFAGFVETATEAIEAAGGDPDGAKVESFG</sequence>
<gene>
    <name evidence="2" type="ORF">SAMN05216277_104309</name>
</gene>
<evidence type="ECO:0000313" key="2">
    <source>
        <dbReference type="EMBL" id="SFP55203.1"/>
    </source>
</evidence>
<dbReference type="CDD" id="cd00322">
    <property type="entry name" value="FNR_like"/>
    <property type="match status" value="1"/>
</dbReference>
<feature type="domain" description="FAD-binding FR-type" evidence="1">
    <location>
        <begin position="1"/>
        <end position="98"/>
    </location>
</feature>
<keyword evidence="3" id="KW-1185">Reference proteome</keyword>
<dbReference type="InterPro" id="IPR039261">
    <property type="entry name" value="FNR_nucleotide-bd"/>
</dbReference>
<dbReference type="SUPFAM" id="SSF52343">
    <property type="entry name" value="Ferredoxin reductase-like, C-terminal NADP-linked domain"/>
    <property type="match status" value="1"/>
</dbReference>
<dbReference type="PANTHER" id="PTHR47354">
    <property type="entry name" value="NADH OXIDOREDUCTASE HCR"/>
    <property type="match status" value="1"/>
</dbReference>
<dbReference type="PROSITE" id="PS51384">
    <property type="entry name" value="FAD_FR"/>
    <property type="match status" value="1"/>
</dbReference>
<dbReference type="GO" id="GO:0016491">
    <property type="term" value="F:oxidoreductase activity"/>
    <property type="evidence" value="ECO:0007669"/>
    <property type="project" value="InterPro"/>
</dbReference>
<evidence type="ECO:0000259" key="1">
    <source>
        <dbReference type="PROSITE" id="PS51384"/>
    </source>
</evidence>
<evidence type="ECO:0000313" key="3">
    <source>
        <dbReference type="Proteomes" id="UP000183769"/>
    </source>
</evidence>
<protein>
    <submittedName>
        <fullName evidence="2">Ferredoxin-NADP reductase</fullName>
    </submittedName>
</protein>
<proteinExistence type="predicted"/>
<dbReference type="InterPro" id="IPR050415">
    <property type="entry name" value="MRET"/>
</dbReference>
<reference evidence="3" key="1">
    <citation type="submission" date="2016-10" db="EMBL/GenBank/DDBJ databases">
        <authorList>
            <person name="Varghese N."/>
            <person name="Submissions S."/>
        </authorList>
    </citation>
    <scope>NUCLEOTIDE SEQUENCE [LARGE SCALE GENOMIC DNA]</scope>
    <source>
        <strain evidence="3">CGMCC 1.10329</strain>
    </source>
</reference>
<dbReference type="Gene3D" id="2.40.30.10">
    <property type="entry name" value="Translation factors"/>
    <property type="match status" value="1"/>
</dbReference>
<dbReference type="PANTHER" id="PTHR47354:SF5">
    <property type="entry name" value="PROTEIN RFBI"/>
    <property type="match status" value="1"/>
</dbReference>
<dbReference type="AlphaFoldDB" id="A0A1I5R9N5"/>
<dbReference type="Pfam" id="PF00970">
    <property type="entry name" value="FAD_binding_6"/>
    <property type="match status" value="1"/>
</dbReference>